<accession>A0AAW8J8A9</accession>
<name>A0AAW8J8A9_9GAMM</name>
<dbReference type="GO" id="GO:0018104">
    <property type="term" value="P:peptidoglycan-protein cross-linking"/>
    <property type="evidence" value="ECO:0007669"/>
    <property type="project" value="TreeGrafter"/>
</dbReference>
<evidence type="ECO:0000313" key="11">
    <source>
        <dbReference type="Proteomes" id="UP001243844"/>
    </source>
</evidence>
<evidence type="ECO:0000256" key="8">
    <source>
        <dbReference type="SAM" id="SignalP"/>
    </source>
</evidence>
<evidence type="ECO:0000256" key="3">
    <source>
        <dbReference type="ARBA" id="ARBA00022679"/>
    </source>
</evidence>
<evidence type="ECO:0000256" key="2">
    <source>
        <dbReference type="ARBA" id="ARBA00005992"/>
    </source>
</evidence>
<proteinExistence type="inferred from homology"/>
<dbReference type="PROSITE" id="PS52029">
    <property type="entry name" value="LD_TPASE"/>
    <property type="match status" value="1"/>
</dbReference>
<feature type="chain" id="PRO_5043622718" evidence="8">
    <location>
        <begin position="24"/>
        <end position="336"/>
    </location>
</feature>
<organism evidence="10 11">
    <name type="scientific">Acinetobacter rudis</name>
    <dbReference type="NCBI Taxonomy" id="632955"/>
    <lineage>
        <taxon>Bacteria</taxon>
        <taxon>Pseudomonadati</taxon>
        <taxon>Pseudomonadota</taxon>
        <taxon>Gammaproteobacteria</taxon>
        <taxon>Moraxellales</taxon>
        <taxon>Moraxellaceae</taxon>
        <taxon>Acinetobacter</taxon>
    </lineage>
</organism>
<evidence type="ECO:0000256" key="1">
    <source>
        <dbReference type="ARBA" id="ARBA00004752"/>
    </source>
</evidence>
<dbReference type="InterPro" id="IPR005490">
    <property type="entry name" value="LD_TPept_cat_dom"/>
</dbReference>
<dbReference type="InterPro" id="IPR050979">
    <property type="entry name" value="LD-transpeptidase"/>
</dbReference>
<evidence type="ECO:0000256" key="6">
    <source>
        <dbReference type="ARBA" id="ARBA00023316"/>
    </source>
</evidence>
<reference evidence="10" key="1">
    <citation type="submission" date="2023-08" db="EMBL/GenBank/DDBJ databases">
        <title>Emergence of clinically-relevant ST2 carbapenem-resistant Acinetobacter baumannii strains in hospital sewages in Zhejiang, East of China.</title>
        <authorList>
            <person name="Kaichao C."/>
            <person name="Zhang R."/>
        </authorList>
    </citation>
    <scope>NUCLEOTIDE SEQUENCE</scope>
    <source>
        <strain evidence="10">M-RB-37</strain>
    </source>
</reference>
<dbReference type="PANTHER" id="PTHR30582:SF30">
    <property type="entry name" value="BLR4375 PROTEIN"/>
    <property type="match status" value="1"/>
</dbReference>
<dbReference type="EMBL" id="JAVIDL010000012">
    <property type="protein sequence ID" value="MDQ8935692.1"/>
    <property type="molecule type" value="Genomic_DNA"/>
</dbReference>
<sequence>MGLNQVKFVFFISLCLFQLPVYANKTAGSANTTTAAQGSWGIDQINSAVWSVPGNGRFPVYARAQVMLNNLHASPGAIDGKSGQNFLKAISAYQQMNGLPVTGELNQQTWHHLLIRQEKPAYQHYLITAEDLKGPYVKSIPRNYAEQAKMSGLHYTRVSEMLGEKFHIDEEFLKILNPQARFNKVGERILVPNVRNELPTDIRLIVAHKGARQLYLFDSNNKMIGAFPASIGATNTPSPKGTHTIVKVAPNPVYGYSPKNFVQGSNNKPLTLPPGPNGPVGNIWIALSKPTFGIHGTPNPSLISKSSSHGCVRLTNWDANDLGRKVQNGVVVKFID</sequence>
<dbReference type="Gene3D" id="2.40.440.10">
    <property type="entry name" value="L,D-transpeptidase catalytic domain-like"/>
    <property type="match status" value="1"/>
</dbReference>
<evidence type="ECO:0000256" key="5">
    <source>
        <dbReference type="ARBA" id="ARBA00022984"/>
    </source>
</evidence>
<comment type="caution">
    <text evidence="10">The sequence shown here is derived from an EMBL/GenBank/DDBJ whole genome shotgun (WGS) entry which is preliminary data.</text>
</comment>
<dbReference type="RefSeq" id="WP_308974181.1">
    <property type="nucleotide sequence ID" value="NZ_JAVIDL010000012.1"/>
</dbReference>
<comment type="similarity">
    <text evidence="2">Belongs to the YkuD family.</text>
</comment>
<keyword evidence="3" id="KW-0808">Transferase</keyword>
<dbReference type="GO" id="GO:0071972">
    <property type="term" value="F:peptidoglycan L,D-transpeptidase activity"/>
    <property type="evidence" value="ECO:0007669"/>
    <property type="project" value="TreeGrafter"/>
</dbReference>
<dbReference type="InterPro" id="IPR038063">
    <property type="entry name" value="Transpep_catalytic_dom"/>
</dbReference>
<feature type="domain" description="L,D-TPase catalytic" evidence="9">
    <location>
        <begin position="203"/>
        <end position="335"/>
    </location>
</feature>
<dbReference type="Gene3D" id="1.10.101.10">
    <property type="entry name" value="PGBD-like superfamily/PGBD"/>
    <property type="match status" value="1"/>
</dbReference>
<protein>
    <submittedName>
        <fullName evidence="10">L,D-transpeptidase</fullName>
    </submittedName>
</protein>
<feature type="active site" description="Proton donor/acceptor" evidence="7">
    <location>
        <position position="295"/>
    </location>
</feature>
<dbReference type="InterPro" id="IPR002477">
    <property type="entry name" value="Peptidoglycan-bd-like"/>
</dbReference>
<keyword evidence="8" id="KW-0732">Signal</keyword>
<dbReference type="SUPFAM" id="SSF47090">
    <property type="entry name" value="PGBD-like"/>
    <property type="match status" value="1"/>
</dbReference>
<dbReference type="InterPro" id="IPR036366">
    <property type="entry name" value="PGBDSf"/>
</dbReference>
<keyword evidence="5 7" id="KW-0573">Peptidoglycan synthesis</keyword>
<keyword evidence="4 7" id="KW-0133">Cell shape</keyword>
<evidence type="ECO:0000256" key="4">
    <source>
        <dbReference type="ARBA" id="ARBA00022960"/>
    </source>
</evidence>
<dbReference type="GO" id="GO:0071555">
    <property type="term" value="P:cell wall organization"/>
    <property type="evidence" value="ECO:0007669"/>
    <property type="project" value="UniProtKB-UniRule"/>
</dbReference>
<dbReference type="CDD" id="cd16913">
    <property type="entry name" value="YkuD_like"/>
    <property type="match status" value="1"/>
</dbReference>
<dbReference type="Proteomes" id="UP001243844">
    <property type="component" value="Unassembled WGS sequence"/>
</dbReference>
<evidence type="ECO:0000259" key="9">
    <source>
        <dbReference type="PROSITE" id="PS52029"/>
    </source>
</evidence>
<dbReference type="AlphaFoldDB" id="A0AAW8J8A9"/>
<dbReference type="SUPFAM" id="SSF141523">
    <property type="entry name" value="L,D-transpeptidase catalytic domain-like"/>
    <property type="match status" value="1"/>
</dbReference>
<dbReference type="Pfam" id="PF01471">
    <property type="entry name" value="PG_binding_1"/>
    <property type="match status" value="1"/>
</dbReference>
<dbReference type="PANTHER" id="PTHR30582">
    <property type="entry name" value="L,D-TRANSPEPTIDASE"/>
    <property type="match status" value="1"/>
</dbReference>
<evidence type="ECO:0000313" key="10">
    <source>
        <dbReference type="EMBL" id="MDQ8935692.1"/>
    </source>
</evidence>
<dbReference type="InterPro" id="IPR036365">
    <property type="entry name" value="PGBD-like_sf"/>
</dbReference>
<dbReference type="GO" id="GO:0016740">
    <property type="term" value="F:transferase activity"/>
    <property type="evidence" value="ECO:0007669"/>
    <property type="project" value="UniProtKB-KW"/>
</dbReference>
<dbReference type="GO" id="GO:0005576">
    <property type="term" value="C:extracellular region"/>
    <property type="evidence" value="ECO:0007669"/>
    <property type="project" value="TreeGrafter"/>
</dbReference>
<feature type="signal peptide" evidence="8">
    <location>
        <begin position="1"/>
        <end position="23"/>
    </location>
</feature>
<keyword evidence="6 7" id="KW-0961">Cell wall biogenesis/degradation</keyword>
<comment type="pathway">
    <text evidence="1 7">Cell wall biogenesis; peptidoglycan biosynthesis.</text>
</comment>
<dbReference type="GO" id="GO:0008360">
    <property type="term" value="P:regulation of cell shape"/>
    <property type="evidence" value="ECO:0007669"/>
    <property type="project" value="UniProtKB-UniRule"/>
</dbReference>
<gene>
    <name evidence="10" type="ORF">RFH47_08115</name>
</gene>
<evidence type="ECO:0000256" key="7">
    <source>
        <dbReference type="PROSITE-ProRule" id="PRU01373"/>
    </source>
</evidence>
<feature type="active site" description="Nucleophile" evidence="7">
    <location>
        <position position="311"/>
    </location>
</feature>
<dbReference type="Pfam" id="PF03734">
    <property type="entry name" value="YkuD"/>
    <property type="match status" value="1"/>
</dbReference>